<keyword evidence="2" id="KW-0539">Nucleus</keyword>
<dbReference type="SUPFAM" id="SSF48150">
    <property type="entry name" value="DNA-glycosylase"/>
    <property type="match status" value="1"/>
</dbReference>
<evidence type="ECO:0000256" key="2">
    <source>
        <dbReference type="ARBA" id="ARBA00023242"/>
    </source>
</evidence>
<dbReference type="Proteomes" id="UP000792457">
    <property type="component" value="Unassembled WGS sequence"/>
</dbReference>
<dbReference type="PANTHER" id="PTHR15074">
    <property type="entry name" value="METHYL-CPG-BINDING PROTEIN"/>
    <property type="match status" value="1"/>
</dbReference>
<dbReference type="GO" id="GO:0003824">
    <property type="term" value="F:catalytic activity"/>
    <property type="evidence" value="ECO:0007669"/>
    <property type="project" value="InterPro"/>
</dbReference>
<dbReference type="GO" id="GO:0006284">
    <property type="term" value="P:base-excision repair"/>
    <property type="evidence" value="ECO:0007669"/>
    <property type="project" value="InterPro"/>
</dbReference>
<dbReference type="InterPro" id="IPR011257">
    <property type="entry name" value="DNA_glycosylase"/>
</dbReference>
<dbReference type="GO" id="GO:0005634">
    <property type="term" value="C:nucleus"/>
    <property type="evidence" value="ECO:0007669"/>
    <property type="project" value="UniProtKB-SubCell"/>
</dbReference>
<comment type="subcellular location">
    <subcellularLocation>
        <location evidence="1">Nucleus</location>
    </subcellularLocation>
</comment>
<reference evidence="5" key="1">
    <citation type="submission" date="2013-04" db="EMBL/GenBank/DDBJ databases">
        <authorList>
            <person name="Qu J."/>
            <person name="Murali S.C."/>
            <person name="Bandaranaike D."/>
            <person name="Bellair M."/>
            <person name="Blankenburg K."/>
            <person name="Chao H."/>
            <person name="Dinh H."/>
            <person name="Doddapaneni H."/>
            <person name="Downs B."/>
            <person name="Dugan-Rocha S."/>
            <person name="Elkadiri S."/>
            <person name="Gnanaolivu R.D."/>
            <person name="Hernandez B."/>
            <person name="Javaid M."/>
            <person name="Jayaseelan J.C."/>
            <person name="Lee S."/>
            <person name="Li M."/>
            <person name="Ming W."/>
            <person name="Munidasa M."/>
            <person name="Muniz J."/>
            <person name="Nguyen L."/>
            <person name="Ongeri F."/>
            <person name="Osuji N."/>
            <person name="Pu L.-L."/>
            <person name="Puazo M."/>
            <person name="Qu C."/>
            <person name="Quiroz J."/>
            <person name="Raj R."/>
            <person name="Weissenberger G."/>
            <person name="Xin Y."/>
            <person name="Zou X."/>
            <person name="Han Y."/>
            <person name="Richards S."/>
            <person name="Worley K."/>
            <person name="Muzny D."/>
            <person name="Gibbs R."/>
        </authorList>
    </citation>
    <scope>NUCLEOTIDE SEQUENCE</scope>
    <source>
        <strain evidence="5">Sampled in the wild</strain>
    </source>
</reference>
<reference evidence="5" key="2">
    <citation type="submission" date="2017-10" db="EMBL/GenBank/DDBJ databases">
        <title>Ladona fulva Genome sequencing and assembly.</title>
        <authorList>
            <person name="Murali S."/>
            <person name="Richards S."/>
            <person name="Bandaranaike D."/>
            <person name="Bellair M."/>
            <person name="Blankenburg K."/>
            <person name="Chao H."/>
            <person name="Dinh H."/>
            <person name="Doddapaneni H."/>
            <person name="Dugan-Rocha S."/>
            <person name="Elkadiri S."/>
            <person name="Gnanaolivu R."/>
            <person name="Hernandez B."/>
            <person name="Skinner E."/>
            <person name="Javaid M."/>
            <person name="Lee S."/>
            <person name="Li M."/>
            <person name="Ming W."/>
            <person name="Munidasa M."/>
            <person name="Muniz J."/>
            <person name="Nguyen L."/>
            <person name="Hughes D."/>
            <person name="Osuji N."/>
            <person name="Pu L.-L."/>
            <person name="Puazo M."/>
            <person name="Qu C."/>
            <person name="Quiroz J."/>
            <person name="Raj R."/>
            <person name="Weissenberger G."/>
            <person name="Xin Y."/>
            <person name="Zou X."/>
            <person name="Han Y."/>
            <person name="Worley K."/>
            <person name="Muzny D."/>
            <person name="Gibbs R."/>
        </authorList>
    </citation>
    <scope>NUCLEOTIDE SEQUENCE</scope>
    <source>
        <strain evidence="5">Sampled in the wild</strain>
    </source>
</reference>
<dbReference type="PANTHER" id="PTHR15074:SF0">
    <property type="entry name" value="METHYL-CPG-BINDING DOMAIN PROTEIN 4-LIKE PROTEIN"/>
    <property type="match status" value="1"/>
</dbReference>
<keyword evidence="6" id="KW-1185">Reference proteome</keyword>
<organism evidence="5 6">
    <name type="scientific">Ladona fulva</name>
    <name type="common">Scarce chaser dragonfly</name>
    <name type="synonym">Libellula fulva</name>
    <dbReference type="NCBI Taxonomy" id="123851"/>
    <lineage>
        <taxon>Eukaryota</taxon>
        <taxon>Metazoa</taxon>
        <taxon>Ecdysozoa</taxon>
        <taxon>Arthropoda</taxon>
        <taxon>Hexapoda</taxon>
        <taxon>Insecta</taxon>
        <taxon>Pterygota</taxon>
        <taxon>Palaeoptera</taxon>
        <taxon>Odonata</taxon>
        <taxon>Epiprocta</taxon>
        <taxon>Anisoptera</taxon>
        <taxon>Libelluloidea</taxon>
        <taxon>Libellulidae</taxon>
        <taxon>Ladona</taxon>
    </lineage>
</organism>
<evidence type="ECO:0000259" key="4">
    <source>
        <dbReference type="Pfam" id="PF00730"/>
    </source>
</evidence>
<dbReference type="InterPro" id="IPR003265">
    <property type="entry name" value="HhH-GPD_domain"/>
</dbReference>
<sequence>MESEEDSSHSPIKRSRGSHLQIKCSRKSRFPVIRSKYFRNKNLSDFKLKLSQCRPWTPPKSPYNLIQERLFSDPWKLLVATIFLNKTSGKLAVPIIHQFLHKWDTPQAVMSGSLEEMEELIRPLGLQRKRAKTILQFSGEYITKPWIYPNELHGIGKYGNDSYRIFCVNEWKLVRPDDHMLNLYHEFLWENHVKLGID</sequence>
<proteinExistence type="predicted"/>
<dbReference type="GO" id="GO:0003677">
    <property type="term" value="F:DNA binding"/>
    <property type="evidence" value="ECO:0007669"/>
    <property type="project" value="InterPro"/>
</dbReference>
<evidence type="ECO:0000256" key="1">
    <source>
        <dbReference type="ARBA" id="ARBA00004123"/>
    </source>
</evidence>
<evidence type="ECO:0000256" key="3">
    <source>
        <dbReference type="SAM" id="MobiDB-lite"/>
    </source>
</evidence>
<dbReference type="Pfam" id="PF00730">
    <property type="entry name" value="HhH-GPD"/>
    <property type="match status" value="1"/>
</dbReference>
<dbReference type="InterPro" id="IPR045138">
    <property type="entry name" value="MeCP2/MBD4"/>
</dbReference>
<dbReference type="Gene3D" id="1.10.340.30">
    <property type="entry name" value="Hypothetical protein, domain 2"/>
    <property type="match status" value="1"/>
</dbReference>
<name>A0A8K0P942_LADFU</name>
<evidence type="ECO:0000313" key="5">
    <source>
        <dbReference type="EMBL" id="KAG8237712.1"/>
    </source>
</evidence>
<dbReference type="EMBL" id="KZ309213">
    <property type="protein sequence ID" value="KAG8237712.1"/>
    <property type="molecule type" value="Genomic_DNA"/>
</dbReference>
<evidence type="ECO:0000313" key="6">
    <source>
        <dbReference type="Proteomes" id="UP000792457"/>
    </source>
</evidence>
<dbReference type="AlphaFoldDB" id="A0A8K0P942"/>
<accession>A0A8K0P942</accession>
<dbReference type="FunFam" id="1.10.340.30:FF:000007">
    <property type="entry name" value="Methyl-CpG-binding domain protein 4"/>
    <property type="match status" value="1"/>
</dbReference>
<dbReference type="OrthoDB" id="10265068at2759"/>
<comment type="caution">
    <text evidence="5">The sequence shown here is derived from an EMBL/GenBank/DDBJ whole genome shotgun (WGS) entry which is preliminary data.</text>
</comment>
<gene>
    <name evidence="5" type="ORF">J437_LFUL017500</name>
</gene>
<protein>
    <recommendedName>
        <fullName evidence="4">HhH-GPD domain-containing protein</fullName>
    </recommendedName>
</protein>
<feature type="region of interest" description="Disordered" evidence="3">
    <location>
        <begin position="1"/>
        <end position="20"/>
    </location>
</feature>
<feature type="domain" description="HhH-GPD" evidence="4">
    <location>
        <begin position="79"/>
        <end position="153"/>
    </location>
</feature>